<reference evidence="1 2" key="1">
    <citation type="submission" date="2023-03" db="EMBL/GenBank/DDBJ databases">
        <title>WGS of Gossypium arboreum.</title>
        <authorList>
            <person name="Yu D."/>
        </authorList>
    </citation>
    <scope>NUCLEOTIDE SEQUENCE [LARGE SCALE GENOMIC DNA]</scope>
    <source>
        <tissue evidence="1">Leaf</tissue>
    </source>
</reference>
<sequence>MERKRTIKPKDLTNSKCFFYSKKWHFKTNCNEWKEYLATKGKGVRGDERSQR</sequence>
<proteinExistence type="predicted"/>
<organism evidence="1 2">
    <name type="scientific">Gossypium arboreum</name>
    <name type="common">Tree cotton</name>
    <name type="synonym">Gossypium nanking</name>
    <dbReference type="NCBI Taxonomy" id="29729"/>
    <lineage>
        <taxon>Eukaryota</taxon>
        <taxon>Viridiplantae</taxon>
        <taxon>Streptophyta</taxon>
        <taxon>Embryophyta</taxon>
        <taxon>Tracheophyta</taxon>
        <taxon>Spermatophyta</taxon>
        <taxon>Magnoliopsida</taxon>
        <taxon>eudicotyledons</taxon>
        <taxon>Gunneridae</taxon>
        <taxon>Pentapetalae</taxon>
        <taxon>rosids</taxon>
        <taxon>malvids</taxon>
        <taxon>Malvales</taxon>
        <taxon>Malvaceae</taxon>
        <taxon>Malvoideae</taxon>
        <taxon>Gossypium</taxon>
    </lineage>
</organism>
<evidence type="ECO:0000313" key="2">
    <source>
        <dbReference type="Proteomes" id="UP001358586"/>
    </source>
</evidence>
<comment type="caution">
    <text evidence="1">The sequence shown here is derived from an EMBL/GenBank/DDBJ whole genome shotgun (WGS) entry which is preliminary data.</text>
</comment>
<accession>A0ABR0PP83</accession>
<gene>
    <name evidence="1" type="ORF">PVK06_020966</name>
</gene>
<name>A0ABR0PP83_GOSAR</name>
<keyword evidence="2" id="KW-1185">Reference proteome</keyword>
<dbReference type="Proteomes" id="UP001358586">
    <property type="component" value="Chromosome 6"/>
</dbReference>
<evidence type="ECO:0000313" key="1">
    <source>
        <dbReference type="EMBL" id="KAK5826060.1"/>
    </source>
</evidence>
<protein>
    <submittedName>
        <fullName evidence="1">Uncharacterized protein</fullName>
    </submittedName>
</protein>
<dbReference type="EMBL" id="JARKNE010000006">
    <property type="protein sequence ID" value="KAK5826060.1"/>
    <property type="molecule type" value="Genomic_DNA"/>
</dbReference>